<proteinExistence type="predicted"/>
<dbReference type="Proteomes" id="UP001164746">
    <property type="component" value="Chromosome 1"/>
</dbReference>
<keyword evidence="2" id="KW-1185">Reference proteome</keyword>
<feature type="non-terminal residue" evidence="1">
    <location>
        <position position="1"/>
    </location>
</feature>
<gene>
    <name evidence="1" type="ORF">MAR_006628</name>
</gene>
<reference evidence="1" key="1">
    <citation type="submission" date="2022-11" db="EMBL/GenBank/DDBJ databases">
        <title>Centuries of genome instability and evolution in soft-shell clam transmissible cancer (bioRxiv).</title>
        <authorList>
            <person name="Hart S.F.M."/>
            <person name="Yonemitsu M.A."/>
            <person name="Giersch R.M."/>
            <person name="Beal B.F."/>
            <person name="Arriagada G."/>
            <person name="Davis B.W."/>
            <person name="Ostrander E.A."/>
            <person name="Goff S.P."/>
            <person name="Metzger M.J."/>
        </authorList>
    </citation>
    <scope>NUCLEOTIDE SEQUENCE</scope>
    <source>
        <strain evidence="1">MELC-2E11</strain>
        <tissue evidence="1">Siphon/mantle</tissue>
    </source>
</reference>
<evidence type="ECO:0000313" key="2">
    <source>
        <dbReference type="Proteomes" id="UP001164746"/>
    </source>
</evidence>
<organism evidence="1 2">
    <name type="scientific">Mya arenaria</name>
    <name type="common">Soft-shell clam</name>
    <dbReference type="NCBI Taxonomy" id="6604"/>
    <lineage>
        <taxon>Eukaryota</taxon>
        <taxon>Metazoa</taxon>
        <taxon>Spiralia</taxon>
        <taxon>Lophotrochozoa</taxon>
        <taxon>Mollusca</taxon>
        <taxon>Bivalvia</taxon>
        <taxon>Autobranchia</taxon>
        <taxon>Heteroconchia</taxon>
        <taxon>Euheterodonta</taxon>
        <taxon>Imparidentia</taxon>
        <taxon>Neoheterodontei</taxon>
        <taxon>Myida</taxon>
        <taxon>Myoidea</taxon>
        <taxon>Myidae</taxon>
        <taxon>Mya</taxon>
    </lineage>
</organism>
<protein>
    <submittedName>
        <fullName evidence="1">Uncharacterized protein</fullName>
    </submittedName>
</protein>
<accession>A0ABY7DBM5</accession>
<dbReference type="EMBL" id="CP111012">
    <property type="protein sequence ID" value="WAQ94157.1"/>
    <property type="molecule type" value="Genomic_DNA"/>
</dbReference>
<name>A0ABY7DBM5_MYAAR</name>
<sequence length="318" mass="35301">MSTTSNKINTLCSLNIIAYTVLVVGADFYPSLLIDSCTKQTLQVSIHGASDHGVVYILGCADTCQHYTSAESGVYIFDLQANKINWERTFRVVIQGHADYQTGQDKQFPVTCIADTSDIAVANPVNLGPLRDETALNKTIKPTATMRLYKDGSSVGGQTVTLMDTLTMVLTLDDGFSEMFDIKARRCVADTFLIVSNFCATNTELFPMFTHSSQGELQSEFGAFRTTSLRGGAVKMTFSCTLQVCKAIILVGFVAFVRLIHSHKYGRFADKPTVISPAPLPVLRLRENLHYETEEEGDQYMYQEEDEDNWIGMDFNDP</sequence>
<evidence type="ECO:0000313" key="1">
    <source>
        <dbReference type="EMBL" id="WAQ94157.1"/>
    </source>
</evidence>